<evidence type="ECO:0000313" key="2">
    <source>
        <dbReference type="EMBL" id="KAG5488130.1"/>
    </source>
</evidence>
<dbReference type="AlphaFoldDB" id="A0A836HPS8"/>
<dbReference type="RefSeq" id="XP_067181709.1">
    <property type="nucleotide sequence ID" value="XM_067325534.1"/>
</dbReference>
<reference evidence="2 3" key="1">
    <citation type="submission" date="2021-03" db="EMBL/GenBank/DDBJ databases">
        <title>Leishmania (Mundinia) martiniquensis Genome sequencing and assembly.</title>
        <authorList>
            <person name="Almutairi H."/>
            <person name="Gatherer D."/>
        </authorList>
    </citation>
    <scope>NUCLEOTIDE SEQUENCE [LARGE SCALE GENOMIC DNA]</scope>
    <source>
        <strain evidence="2">LSCM1</strain>
    </source>
</reference>
<protein>
    <submittedName>
        <fullName evidence="2">Uncharacterized protein</fullName>
    </submittedName>
</protein>
<organism evidence="2 3">
    <name type="scientific">Leishmania martiniquensis</name>
    <dbReference type="NCBI Taxonomy" id="1580590"/>
    <lineage>
        <taxon>Eukaryota</taxon>
        <taxon>Discoba</taxon>
        <taxon>Euglenozoa</taxon>
        <taxon>Kinetoplastea</taxon>
        <taxon>Metakinetoplastina</taxon>
        <taxon>Trypanosomatida</taxon>
        <taxon>Trypanosomatidae</taxon>
        <taxon>Leishmaniinae</taxon>
        <taxon>Leishmania</taxon>
    </lineage>
</organism>
<name>A0A836HPS8_9TRYP</name>
<feature type="compositionally biased region" description="Low complexity" evidence="1">
    <location>
        <begin position="372"/>
        <end position="385"/>
    </location>
</feature>
<feature type="compositionally biased region" description="Basic and acidic residues" evidence="1">
    <location>
        <begin position="91"/>
        <end position="106"/>
    </location>
</feature>
<sequence>MRSRPSALPASGSSSDKPLSVSTAASPSSASSPKPSAASSVAAAAQVEAPTPAASAASVESVELPVEAEATTGAPFELPTAAATSDNGVEAEPRQRGWDPIQDGRFRIALTHPRADKDDGTGAAPAAIAGTATEGPSAADTAAELNETARRPLAGGGAPYSQGCPTRPHIEVSAEASLVNAINSAYTSTGYPFVVTAGNARGAVYGSFVDLLNPSLSALELPPRQTIIAAPGSVGSTGRRPAPGLTEMHTLLAIRWSRGDRIMTTAGTAAASHGKGGIASSASNHATAKQTPPATAAGAAGSPHSPAAARTIAHHLSQFPEGIHGVYSSPALRQILIEGTLPTVLASTPSAAVNAAAHAPASGSGGVGGGRTAASAGSVGSSTMAPQPSNAEANVPPLPIPPQSNAPVQHTLVSASTFNHVSVYIVAHQDGKLLYTAPIQSLSASIATRKVTAHQLILVGREEVDALVADPLTPHPAMPPKRTCVAFADVPITGEEAAVLFHSATLRFVGADADARTVSAAPIRVTVEPHLLIGNQNGDIFVFSLLQERVVQHINCSLGRPCAGSSIIGGSGSVKVVCSPVSCIAEVQNGIEETITRMVDYAAVAKRNRRSAFDADDRPTGFTTAADAAAPTHYYYDVSPSLYAIGFDDGQMLLVCITCAGGWMLRHFSNLFFGMRPIHSIAVRVPSFFSRLWTSYLPPITLASNRSSATAEALTPITTLVTAETALLVHEEEQRIAAVSCNDGVIALVRLPGMEIISSVAPTDYNAVGEILALQWVATLPCHLLTPDILVASGEDDTMTAFQLLPQFPVSTAECSHHNGPDNMSHISSAESFLANGRLRILEKKRFHRSWVNQLHLMPVTVPASAANAKGASKSSSSSSSSDGGGMPQYLGVCLIASSYDHRTSFWPYTFCERQHEVAAVDVLESASTAAPAGSVRGGARSLEGADSIGMSFSGSGSPIGTIALPDRYVLVDGPTAAYRLHPELVLSVAAAGGGTSFFLASVCCRGKVTFWSAQVML</sequence>
<dbReference type="SUPFAM" id="SSF50978">
    <property type="entry name" value="WD40 repeat-like"/>
    <property type="match status" value="1"/>
</dbReference>
<feature type="region of interest" description="Disordered" evidence="1">
    <location>
        <begin position="1"/>
        <end position="141"/>
    </location>
</feature>
<feature type="region of interest" description="Disordered" evidence="1">
    <location>
        <begin position="267"/>
        <end position="307"/>
    </location>
</feature>
<dbReference type="EMBL" id="JAFEUZ010000001">
    <property type="protein sequence ID" value="KAG5488130.1"/>
    <property type="molecule type" value="Genomic_DNA"/>
</dbReference>
<keyword evidence="3" id="KW-1185">Reference proteome</keyword>
<dbReference type="InterPro" id="IPR036322">
    <property type="entry name" value="WD40_repeat_dom_sf"/>
</dbReference>
<evidence type="ECO:0000313" key="3">
    <source>
        <dbReference type="Proteomes" id="UP000673552"/>
    </source>
</evidence>
<dbReference type="GeneID" id="92518046"/>
<comment type="caution">
    <text evidence="2">The sequence shown here is derived from an EMBL/GenBank/DDBJ whole genome shotgun (WGS) entry which is preliminary data.</text>
</comment>
<feature type="compositionally biased region" description="Low complexity" evidence="1">
    <location>
        <begin position="285"/>
        <end position="307"/>
    </location>
</feature>
<accession>A0A836HPS8</accession>
<evidence type="ECO:0000256" key="1">
    <source>
        <dbReference type="SAM" id="MobiDB-lite"/>
    </source>
</evidence>
<dbReference type="OrthoDB" id="278519at2759"/>
<proteinExistence type="predicted"/>
<gene>
    <name evidence="2" type="ORF">LSCM1_08196</name>
</gene>
<feature type="region of interest" description="Disordered" evidence="1">
    <location>
        <begin position="358"/>
        <end position="394"/>
    </location>
</feature>
<feature type="compositionally biased region" description="Low complexity" evidence="1">
    <location>
        <begin position="121"/>
        <end position="133"/>
    </location>
</feature>
<feature type="compositionally biased region" description="Low complexity" evidence="1">
    <location>
        <begin position="20"/>
        <end position="70"/>
    </location>
</feature>
<dbReference type="KEGG" id="lmat:92518046"/>
<dbReference type="Proteomes" id="UP000673552">
    <property type="component" value="Chromosome 1"/>
</dbReference>